<organism evidence="1 2">
    <name type="scientific">Dolichospermum flos-aquae UHCC 0037</name>
    <dbReference type="NCBI Taxonomy" id="2590026"/>
    <lineage>
        <taxon>Bacteria</taxon>
        <taxon>Bacillati</taxon>
        <taxon>Cyanobacteriota</taxon>
        <taxon>Cyanophyceae</taxon>
        <taxon>Nostocales</taxon>
        <taxon>Aphanizomenonaceae</taxon>
        <taxon>Dolichospermum</taxon>
    </lineage>
</organism>
<evidence type="ECO:0000313" key="1">
    <source>
        <dbReference type="EMBL" id="MTJ44508.1"/>
    </source>
</evidence>
<proteinExistence type="predicted"/>
<reference evidence="2" key="1">
    <citation type="journal article" date="2020" name="Toxins">
        <title>Phylogenomic Analysis of Secondary Metabolism in the Toxic Cyanobacterial Genera Anabaena, Dolichospermum and Aphanizomenon.</title>
        <authorList>
            <person name="Oesterholm J."/>
            <person name="Popin R.V."/>
            <person name="Fewer D.P."/>
            <person name="Sivonen K."/>
        </authorList>
    </citation>
    <scope>NUCLEOTIDE SEQUENCE [LARGE SCALE GENOMIC DNA]</scope>
    <source>
        <strain evidence="2">UHCC 0037</strain>
    </source>
</reference>
<sequence length="130" mass="14428">MADNNVNLGDTFFLDTPKGFHLFVAIVPLTITKYLFVNTTKQLPNSDLSCIIKPGMGCPPFITQDSVIYYRKPREIESATIFKLIASGECTSKGKFSPNILYKIQVGATISDEIPIGYQNIVIDYLNLTS</sequence>
<gene>
    <name evidence="1" type="ORF">FJR39_15535</name>
</gene>
<keyword evidence="2" id="KW-1185">Reference proteome</keyword>
<dbReference type="Proteomes" id="UP001517388">
    <property type="component" value="Unassembled WGS sequence"/>
</dbReference>
<accession>A0ACC7S7H1</accession>
<evidence type="ECO:0000313" key="2">
    <source>
        <dbReference type="Proteomes" id="UP001517388"/>
    </source>
</evidence>
<name>A0ACC7S7H1_DOLFA</name>
<dbReference type="EMBL" id="VILF01000004">
    <property type="protein sequence ID" value="MTJ44508.1"/>
    <property type="molecule type" value="Genomic_DNA"/>
</dbReference>
<protein>
    <submittedName>
        <fullName evidence="1">Uncharacterized protein</fullName>
    </submittedName>
</protein>
<comment type="caution">
    <text evidence="1">The sequence shown here is derived from an EMBL/GenBank/DDBJ whole genome shotgun (WGS) entry which is preliminary data.</text>
</comment>